<keyword evidence="2" id="KW-1185">Reference proteome</keyword>
<dbReference type="AlphaFoldDB" id="A0A6N6VX79"/>
<dbReference type="Proteomes" id="UP000437748">
    <property type="component" value="Unassembled WGS sequence"/>
</dbReference>
<evidence type="ECO:0000313" key="2">
    <source>
        <dbReference type="Proteomes" id="UP000437748"/>
    </source>
</evidence>
<dbReference type="PANTHER" id="PTHR40129">
    <property type="entry name" value="KETOPANTOATE REDUCTASE N-TERMINAL DOMAIN-CONTAINING PROTEIN"/>
    <property type="match status" value="1"/>
</dbReference>
<dbReference type="RefSeq" id="WP_153420482.1">
    <property type="nucleotide sequence ID" value="NZ_WFLM01000003.1"/>
</dbReference>
<dbReference type="OrthoDB" id="751203at2"/>
<gene>
    <name evidence="1" type="ORF">GCL60_09520</name>
</gene>
<dbReference type="SUPFAM" id="SSF51735">
    <property type="entry name" value="NAD(P)-binding Rossmann-fold domains"/>
    <property type="match status" value="1"/>
</dbReference>
<dbReference type="Gene3D" id="3.40.50.720">
    <property type="entry name" value="NAD(P)-binding Rossmann-like Domain"/>
    <property type="match status" value="1"/>
</dbReference>
<accession>A0A6N6VX79</accession>
<reference evidence="1 2" key="1">
    <citation type="submission" date="2019-10" db="EMBL/GenBank/DDBJ databases">
        <title>New species of Slilvanegrellaceae.</title>
        <authorList>
            <person name="Pitt A."/>
            <person name="Hahn M.W."/>
        </authorList>
    </citation>
    <scope>NUCLEOTIDE SEQUENCE [LARGE SCALE GENOMIC DNA]</scope>
    <source>
        <strain evidence="1 2">SP-Ram-0.45-NSY-1</strain>
    </source>
</reference>
<dbReference type="InterPro" id="IPR036291">
    <property type="entry name" value="NAD(P)-bd_dom_sf"/>
</dbReference>
<organism evidence="1 2">
    <name type="scientific">Silvanigrella paludirubra</name>
    <dbReference type="NCBI Taxonomy" id="2499159"/>
    <lineage>
        <taxon>Bacteria</taxon>
        <taxon>Pseudomonadati</taxon>
        <taxon>Bdellovibrionota</taxon>
        <taxon>Oligoflexia</taxon>
        <taxon>Silvanigrellales</taxon>
        <taxon>Silvanigrellaceae</taxon>
        <taxon>Silvanigrella</taxon>
    </lineage>
</organism>
<sequence length="248" mass="29546">MNADHKKGIILGLGYVAGFYLKKNPHYVWTSRKLKENTENSFYFDLLDKDSWKNIINFDDILWTFPAVKNKNEIENCLTFFDLYLKNKNVIVLSTTSAYKSEIENEEINENSKLNLDEPRIYAEEELRKKGALILHLSGILGPERYPKNWYEKKRVKYGENILNYIHVEDIIYFTSKLFKNYKFYERFNLTSGDYKTHNQISKSLKYDAIFEFPNLTNGSKKVMNHKILEFLNENSYQFKKYPENCEI</sequence>
<evidence type="ECO:0008006" key="3">
    <source>
        <dbReference type="Google" id="ProtNLM"/>
    </source>
</evidence>
<proteinExistence type="predicted"/>
<comment type="caution">
    <text evidence="1">The sequence shown here is derived from an EMBL/GenBank/DDBJ whole genome shotgun (WGS) entry which is preliminary data.</text>
</comment>
<dbReference type="EMBL" id="WFLM01000003">
    <property type="protein sequence ID" value="KAB8039083.1"/>
    <property type="molecule type" value="Genomic_DNA"/>
</dbReference>
<protein>
    <recommendedName>
        <fullName evidence="3">NAD-dependent epimerase/dehydratase family protein</fullName>
    </recommendedName>
</protein>
<dbReference type="PANTHER" id="PTHR40129:SF2">
    <property type="entry name" value="KETOPANTOATE REDUCTASE N-TERMINAL DOMAIN-CONTAINING PROTEIN"/>
    <property type="match status" value="1"/>
</dbReference>
<evidence type="ECO:0000313" key="1">
    <source>
        <dbReference type="EMBL" id="KAB8039083.1"/>
    </source>
</evidence>
<name>A0A6N6VX79_9BACT</name>